<proteinExistence type="predicted"/>
<name>Q6BQR9_DEBHA</name>
<accession>Q6BQR9</accession>
<keyword evidence="3" id="KW-1185">Reference proteome</keyword>
<feature type="coiled-coil region" evidence="1">
    <location>
        <begin position="299"/>
        <end position="411"/>
    </location>
</feature>
<dbReference type="VEuPathDB" id="FungiDB:DEHA2E02816g"/>
<evidence type="ECO:0000313" key="3">
    <source>
        <dbReference type="Proteomes" id="UP000000599"/>
    </source>
</evidence>
<dbReference type="OrthoDB" id="4020357at2759"/>
<dbReference type="EMBL" id="CR382137">
    <property type="protein sequence ID" value="CAG87667.2"/>
    <property type="molecule type" value="Genomic_DNA"/>
</dbReference>
<organism evidence="2 3">
    <name type="scientific">Debaryomyces hansenii (strain ATCC 36239 / CBS 767 / BCRC 21394 / JCM 1990 / NBRC 0083 / IGC 2968)</name>
    <name type="common">Yeast</name>
    <name type="synonym">Torulaspora hansenii</name>
    <dbReference type="NCBI Taxonomy" id="284592"/>
    <lineage>
        <taxon>Eukaryota</taxon>
        <taxon>Fungi</taxon>
        <taxon>Dikarya</taxon>
        <taxon>Ascomycota</taxon>
        <taxon>Saccharomycotina</taxon>
        <taxon>Pichiomycetes</taxon>
        <taxon>Debaryomycetaceae</taxon>
        <taxon>Debaryomyces</taxon>
    </lineage>
</organism>
<dbReference type="RefSeq" id="XP_459451.2">
    <property type="nucleotide sequence ID" value="XM_459451.1"/>
</dbReference>
<sequence>MNNKSTLDRKYQRSRELGYIPRRTIHRSPLKFETIPRNRSTFTPKHKLAKYTSDDARYDSARYTDNKNTDSPIRSISSLPYTPSKLQPTKLYKLFNDSTPVNKGILITNRNRRYDGKNRKVAALEDSGGIFSRLRSFLVKFSLSSHEDDQTDLNLLRKSAKNVLNVDESPENKGNKRVWFEKDDHKEIKRRDISFEEPRDLVDEATIQKRKHYESEQTRNRFEELRDIIIREKDNNERLRSKYDDRIKSLKIEFDKCTKELNQQILVLQNRARLHVDELEKTKLEQLERELFKEHEKFLVKQKEQEQELSKERRRLQTLGYELNSKRNKLENDLATLEKDREAILQQKLEISLKCKNLDELNERNMQLTNNRKTNNFGPNDVVVTRLGLNQERYKQERKLLNEEKRIIKSDLDANENDYVQFFEKLIDISQSILKEGDTHKEYILNDFETLLESLNTKDMPKNSLIKFESIKGKFSEYSKAFHRFQSAYARSKAQDIGEEYNIDNLIDIRSLFTRLTESFSKSIYKKRKGLFQMNQEISAFQINLMSSSTSSQRCRDIANAYDKRSKILNEMKVLNELLISLSVLSKQLEEIIIIIGHSPNIPSNGLLLDTDSIEDHYSSEI</sequence>
<dbReference type="Proteomes" id="UP000000599">
    <property type="component" value="Chromosome E"/>
</dbReference>
<dbReference type="GeneID" id="2902521"/>
<evidence type="ECO:0000313" key="2">
    <source>
        <dbReference type="EMBL" id="CAG87667.2"/>
    </source>
</evidence>
<dbReference type="KEGG" id="dha:DEHA2E02816g"/>
<dbReference type="OMA" id="RCRDIAN"/>
<protein>
    <submittedName>
        <fullName evidence="2">DEHA2E02816p</fullName>
    </submittedName>
</protein>
<dbReference type="AlphaFoldDB" id="Q6BQR9"/>
<dbReference type="eggNOG" id="ENOG502RW7Z">
    <property type="taxonomic scope" value="Eukaryota"/>
</dbReference>
<gene>
    <name evidence="2" type="ordered locus">DEHA2E02816g</name>
</gene>
<dbReference type="FunCoup" id="Q6BQR9">
    <property type="interactions" value="231"/>
</dbReference>
<evidence type="ECO:0000256" key="1">
    <source>
        <dbReference type="SAM" id="Coils"/>
    </source>
</evidence>
<reference evidence="2 3" key="1">
    <citation type="journal article" date="2004" name="Nature">
        <title>Genome evolution in yeasts.</title>
        <authorList>
            <consortium name="Genolevures"/>
            <person name="Dujon B."/>
            <person name="Sherman D."/>
            <person name="Fischer G."/>
            <person name="Durrens P."/>
            <person name="Casaregola S."/>
            <person name="Lafontaine I."/>
            <person name="de Montigny J."/>
            <person name="Marck C."/>
            <person name="Neuveglise C."/>
            <person name="Talla E."/>
            <person name="Goffard N."/>
            <person name="Frangeul L."/>
            <person name="Aigle M."/>
            <person name="Anthouard V."/>
            <person name="Babour A."/>
            <person name="Barbe V."/>
            <person name="Barnay S."/>
            <person name="Blanchin S."/>
            <person name="Beckerich J.M."/>
            <person name="Beyne E."/>
            <person name="Bleykasten C."/>
            <person name="Boisrame A."/>
            <person name="Boyer J."/>
            <person name="Cattolico L."/>
            <person name="Confanioleri F."/>
            <person name="de Daruvar A."/>
            <person name="Despons L."/>
            <person name="Fabre E."/>
            <person name="Fairhead C."/>
            <person name="Ferry-Dumazet H."/>
            <person name="Groppi A."/>
            <person name="Hantraye F."/>
            <person name="Hennequin C."/>
            <person name="Jauniaux N."/>
            <person name="Joyet P."/>
            <person name="Kachouri R."/>
            <person name="Kerrest A."/>
            <person name="Koszul R."/>
            <person name="Lemaire M."/>
            <person name="Lesur I."/>
            <person name="Ma L."/>
            <person name="Muller H."/>
            <person name="Nicaud J.M."/>
            <person name="Nikolski M."/>
            <person name="Oztas S."/>
            <person name="Ozier-Kalogeropoulos O."/>
            <person name="Pellenz S."/>
            <person name="Potier S."/>
            <person name="Richard G.F."/>
            <person name="Straub M.L."/>
            <person name="Suleau A."/>
            <person name="Swennene D."/>
            <person name="Tekaia F."/>
            <person name="Wesolowski-Louvel M."/>
            <person name="Westhof E."/>
            <person name="Wirth B."/>
            <person name="Zeniou-Meyer M."/>
            <person name="Zivanovic I."/>
            <person name="Bolotin-Fukuhara M."/>
            <person name="Thierry A."/>
            <person name="Bouchier C."/>
            <person name="Caudron B."/>
            <person name="Scarpelli C."/>
            <person name="Gaillardin C."/>
            <person name="Weissenbach J."/>
            <person name="Wincker P."/>
            <person name="Souciet J.L."/>
        </authorList>
    </citation>
    <scope>NUCLEOTIDE SEQUENCE [LARGE SCALE GENOMIC DNA]</scope>
    <source>
        <strain evidence="3">ATCC 36239 / CBS 767 / BCRC 21394 / JCM 1990 / NBRC 0083 / IGC 2968</strain>
    </source>
</reference>
<dbReference type="HOGENOM" id="CLU_455682_0_0_1"/>
<keyword evidence="1" id="KW-0175">Coiled coil</keyword>
<dbReference type="InParanoid" id="Q6BQR9"/>